<organism evidence="2 3">
    <name type="scientific">Laetiporus sulphureus 93-53</name>
    <dbReference type="NCBI Taxonomy" id="1314785"/>
    <lineage>
        <taxon>Eukaryota</taxon>
        <taxon>Fungi</taxon>
        <taxon>Dikarya</taxon>
        <taxon>Basidiomycota</taxon>
        <taxon>Agaricomycotina</taxon>
        <taxon>Agaricomycetes</taxon>
        <taxon>Polyporales</taxon>
        <taxon>Laetiporus</taxon>
    </lineage>
</organism>
<protein>
    <recommendedName>
        <fullName evidence="1">BTB domain-containing protein</fullName>
    </recommendedName>
</protein>
<dbReference type="GeneID" id="63831135"/>
<dbReference type="InParanoid" id="A0A165HR83"/>
<dbReference type="InterPro" id="IPR011333">
    <property type="entry name" value="SKP1/BTB/POZ_sf"/>
</dbReference>
<evidence type="ECO:0000259" key="1">
    <source>
        <dbReference type="PROSITE" id="PS50097"/>
    </source>
</evidence>
<dbReference type="AlphaFoldDB" id="A0A165HR83"/>
<dbReference type="Proteomes" id="UP000076871">
    <property type="component" value="Unassembled WGS sequence"/>
</dbReference>
<evidence type="ECO:0000313" key="2">
    <source>
        <dbReference type="EMBL" id="KZT12074.1"/>
    </source>
</evidence>
<feature type="domain" description="BTB" evidence="1">
    <location>
        <begin position="19"/>
        <end position="89"/>
    </location>
</feature>
<dbReference type="RefSeq" id="XP_040769722.1">
    <property type="nucleotide sequence ID" value="XM_040914107.1"/>
</dbReference>
<proteinExistence type="predicted"/>
<dbReference type="InterPro" id="IPR000210">
    <property type="entry name" value="BTB/POZ_dom"/>
</dbReference>
<accession>A0A165HR83</accession>
<dbReference type="Pfam" id="PF00651">
    <property type="entry name" value="BTB"/>
    <property type="match status" value="1"/>
</dbReference>
<gene>
    <name evidence="2" type="ORF">LAESUDRAFT_808972</name>
</gene>
<name>A0A165HR83_9APHY</name>
<dbReference type="CDD" id="cd18186">
    <property type="entry name" value="BTB_POZ_ZBTB_KLHL-like"/>
    <property type="match status" value="1"/>
</dbReference>
<reference evidence="2 3" key="1">
    <citation type="journal article" date="2016" name="Mol. Biol. Evol.">
        <title>Comparative Genomics of Early-Diverging Mushroom-Forming Fungi Provides Insights into the Origins of Lignocellulose Decay Capabilities.</title>
        <authorList>
            <person name="Nagy L.G."/>
            <person name="Riley R."/>
            <person name="Tritt A."/>
            <person name="Adam C."/>
            <person name="Daum C."/>
            <person name="Floudas D."/>
            <person name="Sun H."/>
            <person name="Yadav J.S."/>
            <person name="Pangilinan J."/>
            <person name="Larsson K.H."/>
            <person name="Matsuura K."/>
            <person name="Barry K."/>
            <person name="Labutti K."/>
            <person name="Kuo R."/>
            <person name="Ohm R.A."/>
            <person name="Bhattacharya S.S."/>
            <person name="Shirouzu T."/>
            <person name="Yoshinaga Y."/>
            <person name="Martin F.M."/>
            <person name="Grigoriev I.V."/>
            <person name="Hibbett D.S."/>
        </authorList>
    </citation>
    <scope>NUCLEOTIDE SEQUENCE [LARGE SCALE GENOMIC DNA]</scope>
    <source>
        <strain evidence="2 3">93-53</strain>
    </source>
</reference>
<evidence type="ECO:0000313" key="3">
    <source>
        <dbReference type="Proteomes" id="UP000076871"/>
    </source>
</evidence>
<dbReference type="EMBL" id="KV427606">
    <property type="protein sequence ID" value="KZT12074.1"/>
    <property type="molecule type" value="Genomic_DNA"/>
</dbReference>
<dbReference type="OrthoDB" id="2879636at2759"/>
<dbReference type="Gene3D" id="3.30.710.10">
    <property type="entry name" value="Potassium Channel Kv1.1, Chain A"/>
    <property type="match status" value="1"/>
</dbReference>
<keyword evidence="3" id="KW-1185">Reference proteome</keyword>
<dbReference type="STRING" id="1314785.A0A165HR83"/>
<dbReference type="PROSITE" id="PS50097">
    <property type="entry name" value="BTB"/>
    <property type="match status" value="1"/>
</dbReference>
<dbReference type="SUPFAM" id="SSF54695">
    <property type="entry name" value="POZ domain"/>
    <property type="match status" value="1"/>
</dbReference>
<sequence>MQLQTAIKYERGEPWFEDGNIVLLADQSTVAFKVHRGVLSRHSEIFQSMFQLPPPSQSEYIETVDGCQLVRMYDLPADLSNLIKALYDGPSFQNRSARDFYDVAGVLRLSNKYFIAHLRSQAIRFLSKTWSCTLRGHDAMLQMALDSHRVDGLTYPYVHPLHVLKLARETNAQVLVPSALYFLSLYPLQDITRGDHPKLQVEHPSRPSPELSAQDLQDYTLMFQHRIDLMLEFVQNVDTAPGAGAMCTNRQGDCYSVFSRLANVLSRSWLARTGPLHFMVQAVDQLAEDPTACHPCHRAFREHVFAKRQQIWDELPSIVGLPNWEELKASDLGSQP</sequence>